<protein>
    <submittedName>
        <fullName evidence="10">Retrotransposon protein, putative, unclassified</fullName>
    </submittedName>
</protein>
<dbReference type="InterPro" id="IPR041373">
    <property type="entry name" value="RT_RNaseH"/>
</dbReference>
<keyword evidence="6" id="KW-0695">RNA-directed DNA polymerase</keyword>
<evidence type="ECO:0000256" key="7">
    <source>
        <dbReference type="SAM" id="MobiDB-lite"/>
    </source>
</evidence>
<evidence type="ECO:0000259" key="8">
    <source>
        <dbReference type="Pfam" id="PF00078"/>
    </source>
</evidence>
<dbReference type="PANTHER" id="PTHR37984">
    <property type="entry name" value="PROTEIN CBG26694"/>
    <property type="match status" value="1"/>
</dbReference>
<dbReference type="Proteomes" id="UP000275267">
    <property type="component" value="Unassembled WGS sequence"/>
</dbReference>
<name>A0A3L6QC53_PANMI</name>
<dbReference type="InterPro" id="IPR050951">
    <property type="entry name" value="Retrovirus_Pol_polyprotein"/>
</dbReference>
<accession>A0A3L6QC53</accession>
<keyword evidence="3" id="KW-0540">Nuclease</keyword>
<keyword evidence="11" id="KW-1185">Reference proteome</keyword>
<dbReference type="SUPFAM" id="SSF56672">
    <property type="entry name" value="DNA/RNA polymerases"/>
    <property type="match status" value="1"/>
</dbReference>
<evidence type="ECO:0000256" key="6">
    <source>
        <dbReference type="ARBA" id="ARBA00022918"/>
    </source>
</evidence>
<reference evidence="11" key="1">
    <citation type="journal article" date="2019" name="Nat. Commun.">
        <title>The genome of broomcorn millet.</title>
        <authorList>
            <person name="Zou C."/>
            <person name="Miki D."/>
            <person name="Li D."/>
            <person name="Tang Q."/>
            <person name="Xiao L."/>
            <person name="Rajput S."/>
            <person name="Deng P."/>
            <person name="Jia W."/>
            <person name="Huang R."/>
            <person name="Zhang M."/>
            <person name="Sun Y."/>
            <person name="Hu J."/>
            <person name="Fu X."/>
            <person name="Schnable P.S."/>
            <person name="Li F."/>
            <person name="Zhang H."/>
            <person name="Feng B."/>
            <person name="Zhu X."/>
            <person name="Liu R."/>
            <person name="Schnable J.C."/>
            <person name="Zhu J.-K."/>
            <person name="Zhang H."/>
        </authorList>
    </citation>
    <scope>NUCLEOTIDE SEQUENCE [LARGE SCALE GENOMIC DNA]</scope>
</reference>
<feature type="region of interest" description="Disordered" evidence="7">
    <location>
        <begin position="194"/>
        <end position="264"/>
    </location>
</feature>
<comment type="caution">
    <text evidence="10">The sequence shown here is derived from an EMBL/GenBank/DDBJ whole genome shotgun (WGS) entry which is preliminary data.</text>
</comment>
<evidence type="ECO:0000256" key="2">
    <source>
        <dbReference type="ARBA" id="ARBA00022695"/>
    </source>
</evidence>
<dbReference type="Gene3D" id="3.30.70.270">
    <property type="match status" value="2"/>
</dbReference>
<dbReference type="EMBL" id="PQIB02000013">
    <property type="protein sequence ID" value="RLM75213.1"/>
    <property type="molecule type" value="Genomic_DNA"/>
</dbReference>
<proteinExistence type="predicted"/>
<sequence>MLFGLKSAGPTFQRTMRITLQDLQSHNVEAFVDDIVAKTRQQESLLRDLSETFDSLRNTWLKLHSEKCMFGVPAGKLLGFLVSNRGIEVNPHNVEAIERMQPPTRLKEAQCLTGCMAAIGRFISKLEERGLPLFKLLKKTGRFEWTPEADLAFRELKTYLSSPPVLVAPREGEALLLYISATLQVVSAVLVVEREEEDPGQCKGTTGENTDPGGEPADTGEREKPGEGISNPGQPEDDQDTQGQPVPDPGITPDGHARPSRRTQRPVYFVSEVLRDAKERYPQAQKMLYAILMASHKLRHYFQTHPVTVVTSYPLAHILRNREGIGRTVK</sequence>
<keyword evidence="2" id="KW-0548">Nucleotidyltransferase</keyword>
<dbReference type="Pfam" id="PF00078">
    <property type="entry name" value="RVT_1"/>
    <property type="match status" value="1"/>
</dbReference>
<evidence type="ECO:0000256" key="3">
    <source>
        <dbReference type="ARBA" id="ARBA00022722"/>
    </source>
</evidence>
<dbReference type="Pfam" id="PF17917">
    <property type="entry name" value="RT_RNaseH"/>
    <property type="match status" value="1"/>
</dbReference>
<organism evidence="10 11">
    <name type="scientific">Panicum miliaceum</name>
    <name type="common">Proso millet</name>
    <name type="synonym">Broomcorn millet</name>
    <dbReference type="NCBI Taxonomy" id="4540"/>
    <lineage>
        <taxon>Eukaryota</taxon>
        <taxon>Viridiplantae</taxon>
        <taxon>Streptophyta</taxon>
        <taxon>Embryophyta</taxon>
        <taxon>Tracheophyta</taxon>
        <taxon>Spermatophyta</taxon>
        <taxon>Magnoliopsida</taxon>
        <taxon>Liliopsida</taxon>
        <taxon>Poales</taxon>
        <taxon>Poaceae</taxon>
        <taxon>PACMAD clade</taxon>
        <taxon>Panicoideae</taxon>
        <taxon>Panicodae</taxon>
        <taxon>Paniceae</taxon>
        <taxon>Panicinae</taxon>
        <taxon>Panicum</taxon>
        <taxon>Panicum sect. Panicum</taxon>
    </lineage>
</organism>
<dbReference type="OrthoDB" id="693831at2759"/>
<keyword evidence="4" id="KW-0255">Endonuclease</keyword>
<evidence type="ECO:0000313" key="11">
    <source>
        <dbReference type="Proteomes" id="UP000275267"/>
    </source>
</evidence>
<evidence type="ECO:0000256" key="5">
    <source>
        <dbReference type="ARBA" id="ARBA00022801"/>
    </source>
</evidence>
<dbReference type="InterPro" id="IPR000477">
    <property type="entry name" value="RT_dom"/>
</dbReference>
<dbReference type="PANTHER" id="PTHR37984:SF5">
    <property type="entry name" value="PROTEIN NYNRIN-LIKE"/>
    <property type="match status" value="1"/>
</dbReference>
<evidence type="ECO:0000256" key="1">
    <source>
        <dbReference type="ARBA" id="ARBA00022679"/>
    </source>
</evidence>
<dbReference type="STRING" id="4540.A0A3L6QC53"/>
<evidence type="ECO:0000313" key="10">
    <source>
        <dbReference type="EMBL" id="RLM75213.1"/>
    </source>
</evidence>
<dbReference type="GO" id="GO:0003964">
    <property type="term" value="F:RNA-directed DNA polymerase activity"/>
    <property type="evidence" value="ECO:0007669"/>
    <property type="project" value="UniProtKB-KW"/>
</dbReference>
<evidence type="ECO:0000259" key="9">
    <source>
        <dbReference type="Pfam" id="PF17917"/>
    </source>
</evidence>
<evidence type="ECO:0000256" key="4">
    <source>
        <dbReference type="ARBA" id="ARBA00022759"/>
    </source>
</evidence>
<gene>
    <name evidence="10" type="ORF">C2845_PM15G05520</name>
</gene>
<keyword evidence="1" id="KW-0808">Transferase</keyword>
<dbReference type="InterPro" id="IPR043502">
    <property type="entry name" value="DNA/RNA_pol_sf"/>
</dbReference>
<keyword evidence="5" id="KW-0378">Hydrolase</keyword>
<dbReference type="AlphaFoldDB" id="A0A3L6QC53"/>
<feature type="domain" description="Reverse transcriptase" evidence="8">
    <location>
        <begin position="3"/>
        <end position="80"/>
    </location>
</feature>
<dbReference type="GO" id="GO:0004519">
    <property type="term" value="F:endonuclease activity"/>
    <property type="evidence" value="ECO:0007669"/>
    <property type="project" value="UniProtKB-KW"/>
</dbReference>
<feature type="domain" description="Reverse transcriptase RNase H-like" evidence="9">
    <location>
        <begin position="262"/>
        <end position="320"/>
    </location>
</feature>
<dbReference type="InterPro" id="IPR043128">
    <property type="entry name" value="Rev_trsase/Diguanyl_cyclase"/>
</dbReference>
<dbReference type="GO" id="GO:0016787">
    <property type="term" value="F:hydrolase activity"/>
    <property type="evidence" value="ECO:0007669"/>
    <property type="project" value="UniProtKB-KW"/>
</dbReference>